<dbReference type="Proteomes" id="UP000054359">
    <property type="component" value="Unassembled WGS sequence"/>
</dbReference>
<dbReference type="STRING" id="407821.A0A087U5R1"/>
<gene>
    <name evidence="2" type="ORF">X975_06708</name>
</gene>
<dbReference type="GO" id="GO:0008374">
    <property type="term" value="F:O-acyltransferase activity"/>
    <property type="evidence" value="ECO:0007669"/>
    <property type="project" value="InterPro"/>
</dbReference>
<protein>
    <submittedName>
        <fullName evidence="2">Group XV phospholipase A2</fullName>
    </submittedName>
</protein>
<reference evidence="2 3" key="1">
    <citation type="submission" date="2013-11" db="EMBL/GenBank/DDBJ databases">
        <title>Genome sequencing of Stegodyphus mimosarum.</title>
        <authorList>
            <person name="Bechsgaard J."/>
        </authorList>
    </citation>
    <scope>NUCLEOTIDE SEQUENCE [LARGE SCALE GENOMIC DNA]</scope>
</reference>
<dbReference type="Pfam" id="PF02450">
    <property type="entry name" value="LCAT"/>
    <property type="match status" value="1"/>
</dbReference>
<evidence type="ECO:0000313" key="3">
    <source>
        <dbReference type="Proteomes" id="UP000054359"/>
    </source>
</evidence>
<sequence length="402" mass="45523">MNGYLSPITTISVVIVTLLSVLPSNVYLMPYQKNPYRRPSPVILIPGDGGSRLEAKLDKPKIVNILCDRKTSGYFNLWLNLELVLPDIIDCMVDNMRLVYNNETRTTSNSPGVDIRIPDFGNTSAVEWLDPTTAAAMISRLTYSTYFADIIDMLVREGYRRGVDVRGAPYDHRKAPNEYKKYFEDLRNLTEETYSINSQTKITFICHSMGCPVISYFLSMQTQLWKDKYVERIIALAGAFGGAVKAMKGFAAGDDLGIAIISSLKVRNHIRTCPSLAYMLPSSELWGENEALMVTPKKVYTVSDFHEFFQDINYTTGYEMYKDTHRYALRSLQPPGVEVHCLYGTNVPTVERVDYKSMKHFPDHPEVIYGNGDGTVNEKSMAACMLWQGKQKQKVHRIPLQG</sequence>
<proteinExistence type="predicted"/>
<keyword evidence="3" id="KW-1185">Reference proteome</keyword>
<organism evidence="2 3">
    <name type="scientific">Stegodyphus mimosarum</name>
    <name type="common">African social velvet spider</name>
    <dbReference type="NCBI Taxonomy" id="407821"/>
    <lineage>
        <taxon>Eukaryota</taxon>
        <taxon>Metazoa</taxon>
        <taxon>Ecdysozoa</taxon>
        <taxon>Arthropoda</taxon>
        <taxon>Chelicerata</taxon>
        <taxon>Arachnida</taxon>
        <taxon>Araneae</taxon>
        <taxon>Araneomorphae</taxon>
        <taxon>Entelegynae</taxon>
        <taxon>Eresoidea</taxon>
        <taxon>Eresidae</taxon>
        <taxon>Stegodyphus</taxon>
    </lineage>
</organism>
<dbReference type="InterPro" id="IPR003386">
    <property type="entry name" value="LACT/PDAT_acylTrfase"/>
</dbReference>
<evidence type="ECO:0000313" key="2">
    <source>
        <dbReference type="EMBL" id="KFM72700.1"/>
    </source>
</evidence>
<dbReference type="OMA" id="PGNTCGQ"/>
<name>A0A087U5R1_STEMI</name>
<dbReference type="PANTHER" id="PTHR11440">
    <property type="entry name" value="LECITHIN-CHOLESTEROL ACYLTRANSFERASE-RELATED"/>
    <property type="match status" value="1"/>
</dbReference>
<feature type="non-terminal residue" evidence="2">
    <location>
        <position position="402"/>
    </location>
</feature>
<dbReference type="InterPro" id="IPR029058">
    <property type="entry name" value="AB_hydrolase_fold"/>
</dbReference>
<keyword evidence="1" id="KW-0472">Membrane</keyword>
<dbReference type="Gene3D" id="3.40.50.1820">
    <property type="entry name" value="alpha/beta hydrolase"/>
    <property type="match status" value="1"/>
</dbReference>
<keyword evidence="1" id="KW-1133">Transmembrane helix</keyword>
<dbReference type="GO" id="GO:0006629">
    <property type="term" value="P:lipid metabolic process"/>
    <property type="evidence" value="ECO:0007669"/>
    <property type="project" value="InterPro"/>
</dbReference>
<dbReference type="SUPFAM" id="SSF53474">
    <property type="entry name" value="alpha/beta-Hydrolases"/>
    <property type="match status" value="1"/>
</dbReference>
<dbReference type="AlphaFoldDB" id="A0A087U5R1"/>
<evidence type="ECO:0000256" key="1">
    <source>
        <dbReference type="SAM" id="Phobius"/>
    </source>
</evidence>
<feature type="transmembrane region" description="Helical" evidence="1">
    <location>
        <begin position="6"/>
        <end position="28"/>
    </location>
</feature>
<dbReference type="OrthoDB" id="190846at2759"/>
<dbReference type="EMBL" id="KK118314">
    <property type="protein sequence ID" value="KFM72700.1"/>
    <property type="molecule type" value="Genomic_DNA"/>
</dbReference>
<keyword evidence="1" id="KW-0812">Transmembrane</keyword>
<accession>A0A087U5R1</accession>